<proteinExistence type="inferred from homology"/>
<dbReference type="EMBL" id="PQWB01000032">
    <property type="protein sequence ID" value="POZ62314.1"/>
    <property type="molecule type" value="Genomic_DNA"/>
</dbReference>
<dbReference type="Pfam" id="PF02620">
    <property type="entry name" value="YceD"/>
    <property type="match status" value="1"/>
</dbReference>
<evidence type="ECO:0000313" key="6">
    <source>
        <dbReference type="EMBL" id="POZ62314.1"/>
    </source>
</evidence>
<comment type="function">
    <text evidence="1">Plays a role in synthesis, processing and/or stability of 23S rRNA.</text>
</comment>
<dbReference type="GO" id="GO:0042254">
    <property type="term" value="P:ribosome biogenesis"/>
    <property type="evidence" value="ECO:0007669"/>
    <property type="project" value="UniProtKB-KW"/>
</dbReference>
<evidence type="ECO:0000313" key="7">
    <source>
        <dbReference type="Proteomes" id="UP000237082"/>
    </source>
</evidence>
<dbReference type="PANTHER" id="PTHR38099:SF1">
    <property type="entry name" value="LARGE RIBOSOMAL RNA SUBUNIT ACCUMULATION PROTEIN YCED"/>
    <property type="match status" value="1"/>
</dbReference>
<keyword evidence="4" id="KW-0690">Ribosome biogenesis</keyword>
<comment type="caution">
    <text evidence="6">The sequence shown here is derived from an EMBL/GenBank/DDBJ whole genome shotgun (WGS) entry which is preliminary data.</text>
</comment>
<keyword evidence="7" id="KW-1185">Reference proteome</keyword>
<dbReference type="AlphaFoldDB" id="A0A2S5DGZ4"/>
<name>A0A2S5DGZ4_9NEIS</name>
<dbReference type="PANTHER" id="PTHR38099">
    <property type="entry name" value="LARGE RIBOSOMAL RNA SUBUNIT ACCUMULATION PROTEIN YCED"/>
    <property type="match status" value="1"/>
</dbReference>
<gene>
    <name evidence="6" type="ORF">C2I19_09105</name>
</gene>
<evidence type="ECO:0000256" key="2">
    <source>
        <dbReference type="ARBA" id="ARBA00010740"/>
    </source>
</evidence>
<sequence>MSKPILIDPLKFAREGRSLAGKAPVGELDERIRSDLADASGEVSYQLDGFIDEVRRPALRIRLTAALSVTCQRCLDGMPFSLDTDSVLTLFTSQDKLEEACEQDDTLDAILAEPELDAIALIEDEIIMGLPHSPKHDDCGRDTLSLAKADKPNPFAVLAALKRPKSE</sequence>
<reference evidence="7" key="1">
    <citation type="submission" date="2018-02" db="EMBL/GenBank/DDBJ databases">
        <authorList>
            <person name="O'Hara-Hanley K."/>
            <person name="Soby S."/>
        </authorList>
    </citation>
    <scope>NUCLEOTIDE SEQUENCE [LARGE SCALE GENOMIC DNA]</scope>
    <source>
        <strain evidence="7">MWU14-2602</strain>
    </source>
</reference>
<comment type="similarity">
    <text evidence="2">Belongs to the DUF177 domain family.</text>
</comment>
<protein>
    <recommendedName>
        <fullName evidence="3">Large ribosomal RNA subunit accumulation protein YceD</fullName>
    </recommendedName>
    <alternativeName>
        <fullName evidence="5">23S rRNA accumulation protein YceD</fullName>
    </alternativeName>
</protein>
<accession>A0A2S5DGZ4</accession>
<organism evidence="6 7">
    <name type="scientific">Chromobacterium alticapitis</name>
    <dbReference type="NCBI Taxonomy" id="2073169"/>
    <lineage>
        <taxon>Bacteria</taxon>
        <taxon>Pseudomonadati</taxon>
        <taxon>Pseudomonadota</taxon>
        <taxon>Betaproteobacteria</taxon>
        <taxon>Neisseriales</taxon>
        <taxon>Chromobacteriaceae</taxon>
        <taxon>Chromobacterium</taxon>
    </lineage>
</organism>
<dbReference type="OrthoDB" id="5297600at2"/>
<evidence type="ECO:0000256" key="4">
    <source>
        <dbReference type="ARBA" id="ARBA00022517"/>
    </source>
</evidence>
<dbReference type="InterPro" id="IPR039255">
    <property type="entry name" value="YceD_bac"/>
</dbReference>
<dbReference type="InterPro" id="IPR003772">
    <property type="entry name" value="YceD"/>
</dbReference>
<dbReference type="Proteomes" id="UP000237082">
    <property type="component" value="Unassembled WGS sequence"/>
</dbReference>
<dbReference type="GO" id="GO:0005829">
    <property type="term" value="C:cytosol"/>
    <property type="evidence" value="ECO:0007669"/>
    <property type="project" value="TreeGrafter"/>
</dbReference>
<evidence type="ECO:0000256" key="3">
    <source>
        <dbReference type="ARBA" id="ARBA00015716"/>
    </source>
</evidence>
<evidence type="ECO:0000256" key="5">
    <source>
        <dbReference type="ARBA" id="ARBA00031841"/>
    </source>
</evidence>
<evidence type="ECO:0000256" key="1">
    <source>
        <dbReference type="ARBA" id="ARBA00002868"/>
    </source>
</evidence>